<accession>C1ML99</accession>
<dbReference type="AlphaFoldDB" id="C1ML99"/>
<dbReference type="GeneID" id="9681573"/>
<dbReference type="KEGG" id="mpp:MICPUCDRAFT_55633"/>
<proteinExistence type="predicted"/>
<dbReference type="RefSeq" id="XP_003056521.1">
    <property type="nucleotide sequence ID" value="XM_003056475.1"/>
</dbReference>
<evidence type="ECO:0000313" key="1">
    <source>
        <dbReference type="EMBL" id="EEH59897.1"/>
    </source>
</evidence>
<keyword evidence="2" id="KW-1185">Reference proteome</keyword>
<dbReference type="EMBL" id="GG663736">
    <property type="protein sequence ID" value="EEH59897.1"/>
    <property type="molecule type" value="Genomic_DNA"/>
</dbReference>
<reference evidence="1 2" key="1">
    <citation type="journal article" date="2009" name="Science">
        <title>Green evolution and dynamic adaptations revealed by genomes of the marine picoeukaryotes Micromonas.</title>
        <authorList>
            <person name="Worden A.Z."/>
            <person name="Lee J.H."/>
            <person name="Mock T."/>
            <person name="Rouze P."/>
            <person name="Simmons M.P."/>
            <person name="Aerts A.L."/>
            <person name="Allen A.E."/>
            <person name="Cuvelier M.L."/>
            <person name="Derelle E."/>
            <person name="Everett M.V."/>
            <person name="Foulon E."/>
            <person name="Grimwood J."/>
            <person name="Gundlach H."/>
            <person name="Henrissat B."/>
            <person name="Napoli C."/>
            <person name="McDonald S.M."/>
            <person name="Parker M.S."/>
            <person name="Rombauts S."/>
            <person name="Salamov A."/>
            <person name="Von Dassow P."/>
            <person name="Badger J.H."/>
            <person name="Coutinho P.M."/>
            <person name="Demir E."/>
            <person name="Dubchak I."/>
            <person name="Gentemann C."/>
            <person name="Eikrem W."/>
            <person name="Gready J.E."/>
            <person name="John U."/>
            <person name="Lanier W."/>
            <person name="Lindquist E.A."/>
            <person name="Lucas S."/>
            <person name="Mayer K.F."/>
            <person name="Moreau H."/>
            <person name="Not F."/>
            <person name="Otillar R."/>
            <person name="Panaud O."/>
            <person name="Pangilinan J."/>
            <person name="Paulsen I."/>
            <person name="Piegu B."/>
            <person name="Poliakov A."/>
            <person name="Robbens S."/>
            <person name="Schmutz J."/>
            <person name="Toulza E."/>
            <person name="Wyss T."/>
            <person name="Zelensky A."/>
            <person name="Zhou K."/>
            <person name="Armbrust E.V."/>
            <person name="Bhattacharya D."/>
            <person name="Goodenough U.W."/>
            <person name="Van de Peer Y."/>
            <person name="Grigoriev I.V."/>
        </authorList>
    </citation>
    <scope>NUCLEOTIDE SEQUENCE [LARGE SCALE GENOMIC DNA]</scope>
    <source>
        <strain evidence="1 2">CCMP1545</strain>
    </source>
</reference>
<evidence type="ECO:0000313" key="2">
    <source>
        <dbReference type="Proteomes" id="UP000001876"/>
    </source>
</evidence>
<gene>
    <name evidence="1" type="ORF">MICPUCDRAFT_55633</name>
</gene>
<name>C1ML99_MICPC</name>
<dbReference type="Proteomes" id="UP000001876">
    <property type="component" value="Unassembled WGS sequence"/>
</dbReference>
<organism evidence="2">
    <name type="scientific">Micromonas pusilla (strain CCMP1545)</name>
    <name type="common">Picoplanktonic green alga</name>
    <dbReference type="NCBI Taxonomy" id="564608"/>
    <lineage>
        <taxon>Eukaryota</taxon>
        <taxon>Viridiplantae</taxon>
        <taxon>Chlorophyta</taxon>
        <taxon>Mamiellophyceae</taxon>
        <taxon>Mamiellales</taxon>
        <taxon>Mamiellaceae</taxon>
        <taxon>Micromonas</taxon>
    </lineage>
</organism>
<sequence length="112" mass="13050">MALRIRRYDRKYEGTFEGITSCVLRKYFCTEVLPEVHCSVMSICYNITRATYFAPRLSCNLLLKYFRSISVGPTCTCRTCFRKYYPFSGSTSVQRCTFGTVRVRKSFRGSKL</sequence>
<protein>
    <submittedName>
        <fullName evidence="1">Predicted protein</fullName>
    </submittedName>
</protein>